<evidence type="ECO:0000256" key="3">
    <source>
        <dbReference type="ARBA" id="ARBA00023224"/>
    </source>
</evidence>
<dbReference type="Proteomes" id="UP000283269">
    <property type="component" value="Unassembled WGS sequence"/>
</dbReference>
<dbReference type="PANTHER" id="PTHR10218:SF360">
    <property type="entry name" value="GUANINE NUCLEOTIDE-BINDING PROTEIN SUBUNIT ALPHA HOMOLOG"/>
    <property type="match status" value="1"/>
</dbReference>
<dbReference type="PROSITE" id="PS51882">
    <property type="entry name" value="G_ALPHA"/>
    <property type="match status" value="1"/>
</dbReference>
<dbReference type="EMBL" id="NHYD01000644">
    <property type="protein sequence ID" value="PPQ93661.1"/>
    <property type="molecule type" value="Genomic_DNA"/>
</dbReference>
<dbReference type="GO" id="GO:0005525">
    <property type="term" value="F:GTP binding"/>
    <property type="evidence" value="ECO:0007669"/>
    <property type="project" value="UniProtKB-KW"/>
</dbReference>
<keyword evidence="7" id="KW-1185">Reference proteome</keyword>
<dbReference type="GO" id="GO:0001664">
    <property type="term" value="F:G protein-coupled receptor binding"/>
    <property type="evidence" value="ECO:0007669"/>
    <property type="project" value="TreeGrafter"/>
</dbReference>
<keyword evidence="5" id="KW-0460">Magnesium</keyword>
<feature type="binding site" evidence="4">
    <location>
        <begin position="383"/>
        <end position="386"/>
    </location>
    <ligand>
        <name>GTP</name>
        <dbReference type="ChEBI" id="CHEBI:37565"/>
    </ligand>
</feature>
<dbReference type="OrthoDB" id="5817230at2759"/>
<dbReference type="PANTHER" id="PTHR10218">
    <property type="entry name" value="GTP-BINDING PROTEIN ALPHA SUBUNIT"/>
    <property type="match status" value="1"/>
</dbReference>
<dbReference type="Pfam" id="PF00503">
    <property type="entry name" value="G-alpha"/>
    <property type="match status" value="1"/>
</dbReference>
<dbReference type="Gene3D" id="3.40.50.300">
    <property type="entry name" value="P-loop containing nucleotide triphosphate hydrolases"/>
    <property type="match status" value="2"/>
</dbReference>
<feature type="binding site" evidence="4">
    <location>
        <begin position="259"/>
        <end position="260"/>
    </location>
    <ligand>
        <name>GTP</name>
        <dbReference type="ChEBI" id="CHEBI:37565"/>
    </ligand>
</feature>
<dbReference type="InParanoid" id="A0A409XSH9"/>
<dbReference type="AlphaFoldDB" id="A0A409XSH9"/>
<dbReference type="InterPro" id="IPR001019">
    <property type="entry name" value="Gprotein_alpha_su"/>
</dbReference>
<dbReference type="InterPro" id="IPR027417">
    <property type="entry name" value="P-loop_NTPase"/>
</dbReference>
<dbReference type="GO" id="GO:0005737">
    <property type="term" value="C:cytoplasm"/>
    <property type="evidence" value="ECO:0007669"/>
    <property type="project" value="TreeGrafter"/>
</dbReference>
<evidence type="ECO:0008006" key="8">
    <source>
        <dbReference type="Google" id="ProtNLM"/>
    </source>
</evidence>
<dbReference type="GO" id="GO:0005834">
    <property type="term" value="C:heterotrimeric G-protein complex"/>
    <property type="evidence" value="ECO:0007669"/>
    <property type="project" value="TreeGrafter"/>
</dbReference>
<keyword evidence="5" id="KW-0479">Metal-binding</keyword>
<dbReference type="GO" id="GO:0003924">
    <property type="term" value="F:GTPase activity"/>
    <property type="evidence" value="ECO:0007669"/>
    <property type="project" value="InterPro"/>
</dbReference>
<evidence type="ECO:0000256" key="1">
    <source>
        <dbReference type="ARBA" id="ARBA00022741"/>
    </source>
</evidence>
<dbReference type="STRING" id="93625.A0A409XSH9"/>
<organism evidence="6 7">
    <name type="scientific">Psilocybe cyanescens</name>
    <dbReference type="NCBI Taxonomy" id="93625"/>
    <lineage>
        <taxon>Eukaryota</taxon>
        <taxon>Fungi</taxon>
        <taxon>Dikarya</taxon>
        <taxon>Basidiomycota</taxon>
        <taxon>Agaricomycotina</taxon>
        <taxon>Agaricomycetes</taxon>
        <taxon>Agaricomycetidae</taxon>
        <taxon>Agaricales</taxon>
        <taxon>Agaricineae</taxon>
        <taxon>Strophariaceae</taxon>
        <taxon>Psilocybe</taxon>
    </lineage>
</organism>
<comment type="caution">
    <text evidence="6">The sequence shown here is derived from an EMBL/GenBank/DDBJ whole genome shotgun (WGS) entry which is preliminary data.</text>
</comment>
<accession>A0A409XSH9</accession>
<feature type="binding site" evidence="5">
    <location>
        <position position="290"/>
    </location>
    <ligand>
        <name>Mg(2+)</name>
        <dbReference type="ChEBI" id="CHEBI:18420"/>
    </ligand>
</feature>
<keyword evidence="2 4" id="KW-0342">GTP-binding</keyword>
<name>A0A409XSH9_PSICY</name>
<proteinExistence type="predicted"/>
<dbReference type="FunFam" id="3.40.50.300:FF:000720">
    <property type="entry name" value="Guanine nucleotide-binding protein G(k) subunit alpha"/>
    <property type="match status" value="1"/>
</dbReference>
<evidence type="ECO:0000313" key="7">
    <source>
        <dbReference type="Proteomes" id="UP000283269"/>
    </source>
</evidence>
<evidence type="ECO:0000313" key="6">
    <source>
        <dbReference type="EMBL" id="PPQ93661.1"/>
    </source>
</evidence>
<dbReference type="PRINTS" id="PR00318">
    <property type="entry name" value="GPROTEINA"/>
</dbReference>
<evidence type="ECO:0000256" key="4">
    <source>
        <dbReference type="PIRSR" id="PIRSR601019-1"/>
    </source>
</evidence>
<dbReference type="GO" id="GO:0007188">
    <property type="term" value="P:adenylate cyclase-modulating G protein-coupled receptor signaling pathway"/>
    <property type="evidence" value="ECO:0007669"/>
    <property type="project" value="TreeGrafter"/>
</dbReference>
<dbReference type="SUPFAM" id="SSF52540">
    <property type="entry name" value="P-loop containing nucleoside triphosphate hydrolases"/>
    <property type="match status" value="1"/>
</dbReference>
<sequence>MTNERDPFVDPLSLAIAPPPDETLEERIVREISEKEALLRSREIDAELKVAKMAMKRYKNAIKILVLGQSLSGKSTTIKNFQIAYAQKAWSEERATWKAIILFNLVRSVNIMVDALSRAAIKQADSQSTTSGSAVPTERHRSAILRLKPLREIEKDLKVFLGAGASEVEEVPQTYTTPNSHGQVMFEFKKSTAQEFCVRSSSGWKGILDQIRNSQPGKESQVHRVVCQVVDSCKEDIRWLWGDSVTQSILHSQRLRLEDSPGFFLEDIDRIAAQDYEPSDRDIMRARLRTTGVQEYRFTLDRPNGVNLDWIMYDVAGIRTSRAAWVPYFREVTALLFLAPLSSFNERLEEDSSIFRLEDTFMLWKTLCGNKLLSDVQLILFLNKTDLLRKKLEQGVSIQKYIPEYDKGNDYEAVTTWFRKVFKKYYTQYSEPGRVFISHFTSVVDTQATSVTLKAVQSAILRNDMVDAGLI</sequence>
<dbReference type="Gene3D" id="1.10.400.10">
    <property type="entry name" value="GI Alpha 1, domain 2-like"/>
    <property type="match status" value="2"/>
</dbReference>
<evidence type="ECO:0000256" key="2">
    <source>
        <dbReference type="ARBA" id="ARBA00023134"/>
    </source>
</evidence>
<dbReference type="SUPFAM" id="SSF47895">
    <property type="entry name" value="Transducin (alpha subunit), insertion domain"/>
    <property type="match status" value="1"/>
</dbReference>
<keyword evidence="3" id="KW-0807">Transducer</keyword>
<dbReference type="InterPro" id="IPR011025">
    <property type="entry name" value="GproteinA_insert"/>
</dbReference>
<dbReference type="SMART" id="SM00275">
    <property type="entry name" value="G_alpha"/>
    <property type="match status" value="1"/>
</dbReference>
<protein>
    <recommendedName>
        <fullName evidence="8">Guanine nucleotide-binding protein alpha-4 subunit</fullName>
    </recommendedName>
</protein>
<evidence type="ECO:0000256" key="5">
    <source>
        <dbReference type="PIRSR" id="PIRSR601019-2"/>
    </source>
</evidence>
<dbReference type="GO" id="GO:0046872">
    <property type="term" value="F:metal ion binding"/>
    <property type="evidence" value="ECO:0007669"/>
    <property type="project" value="UniProtKB-KW"/>
</dbReference>
<reference evidence="6 7" key="1">
    <citation type="journal article" date="2018" name="Evol. Lett.">
        <title>Horizontal gene cluster transfer increased hallucinogenic mushroom diversity.</title>
        <authorList>
            <person name="Reynolds H.T."/>
            <person name="Vijayakumar V."/>
            <person name="Gluck-Thaler E."/>
            <person name="Korotkin H.B."/>
            <person name="Matheny P.B."/>
            <person name="Slot J.C."/>
        </authorList>
    </citation>
    <scope>NUCLEOTIDE SEQUENCE [LARGE SCALE GENOMIC DNA]</scope>
    <source>
        <strain evidence="6 7">2631</strain>
    </source>
</reference>
<gene>
    <name evidence="6" type="ORF">CVT25_012720</name>
</gene>
<keyword evidence="1 4" id="KW-0547">Nucleotide-binding</keyword>
<dbReference type="GO" id="GO:0031683">
    <property type="term" value="F:G-protein beta/gamma-subunit complex binding"/>
    <property type="evidence" value="ECO:0007669"/>
    <property type="project" value="InterPro"/>
</dbReference>